<proteinExistence type="predicted"/>
<protein>
    <submittedName>
        <fullName evidence="2">Integrase</fullName>
    </submittedName>
</protein>
<dbReference type="RefSeq" id="WP_208693065.1">
    <property type="nucleotide sequence ID" value="NZ_CP022198.1"/>
</dbReference>
<dbReference type="AlphaFoldDB" id="A0A2Z5AIC1"/>
<dbReference type="Proteomes" id="UP000250579">
    <property type="component" value="Chromosome"/>
</dbReference>
<reference evidence="2 3" key="1">
    <citation type="submission" date="2017-06" db="EMBL/GenBank/DDBJ databases">
        <title>Evolution towards high GC content and high-temperature stress adaptation in endophytic Pseudomonas oryzihabitans impacted its plant-growth promoting traits.</title>
        <authorList>
            <person name="Nascimento F.X."/>
        </authorList>
    </citation>
    <scope>NUCLEOTIDE SEQUENCE [LARGE SCALE GENOMIC DNA]</scope>
    <source>
        <strain evidence="2 3">MS8</strain>
    </source>
</reference>
<dbReference type="EMBL" id="CP022198">
    <property type="protein sequence ID" value="AXA68900.1"/>
    <property type="molecule type" value="Genomic_DNA"/>
</dbReference>
<dbReference type="Pfam" id="PF11358">
    <property type="entry name" value="DUF3158"/>
    <property type="match status" value="1"/>
</dbReference>
<feature type="coiled-coil region" evidence="1">
    <location>
        <begin position="50"/>
        <end position="77"/>
    </location>
</feature>
<gene>
    <name evidence="2" type="ORF">CE139_24900</name>
</gene>
<organism evidence="2 3">
    <name type="scientific">Pseudomonas oryzihabitans</name>
    <dbReference type="NCBI Taxonomy" id="47885"/>
    <lineage>
        <taxon>Bacteria</taxon>
        <taxon>Pseudomonadati</taxon>
        <taxon>Pseudomonadota</taxon>
        <taxon>Gammaproteobacteria</taxon>
        <taxon>Pseudomonadales</taxon>
        <taxon>Pseudomonadaceae</taxon>
        <taxon>Pseudomonas</taxon>
    </lineage>
</organism>
<evidence type="ECO:0000313" key="2">
    <source>
        <dbReference type="EMBL" id="AXA68900.1"/>
    </source>
</evidence>
<dbReference type="InterPro" id="IPR021502">
    <property type="entry name" value="DUF3158"/>
</dbReference>
<evidence type="ECO:0000313" key="3">
    <source>
        <dbReference type="Proteomes" id="UP000250579"/>
    </source>
</evidence>
<evidence type="ECO:0000256" key="1">
    <source>
        <dbReference type="SAM" id="Coils"/>
    </source>
</evidence>
<sequence>MALQQSTQGSRTAGLQQAAFQPLQQDAFANLQHAPFYKGLLKPFKGKGELDQLAEQCRSLEANLNTLAQERILAQAQRFPFTLLPIRMTHQHTSAGPVFLRWQQSGTRKMGVGLWADLCRHDLVTETLLQDLHAMELQRIALNMQISLVHAIGRQAAECAEKMAQATAVYTERLQQIIQSRGEDAASQQEA</sequence>
<accession>A0A2Z5AIC1</accession>
<name>A0A2Z5AIC1_9PSED</name>
<keyword evidence="1" id="KW-0175">Coiled coil</keyword>